<dbReference type="GeneID" id="118410314"/>
<evidence type="ECO:0000256" key="2">
    <source>
        <dbReference type="ARBA" id="ARBA00008124"/>
    </source>
</evidence>
<sequence length="453" mass="53282">MRRSGWYGFLRLFYSIKDNLAVLTSLRHLWRTNRPLVVLLGGMVLLLALYTYLLLVIEEKYEERQKLLIAIRNLADDSFRSKQPTMEEHKEGLSQTIKRLESPTQSRTQGRHIPEWQPPTCEPKQNVAFVKVHKAGSTTVQSVFLRYGYFHNLTVMLPGGRNPASFSWANNPSPGDAYPVSGGVYNILTHHARYHPETIQARMPPDTVRVAIMRHLLDHLKSMFNFIHLNTKYKLLSITPIQTFLENVTDYAEIDSKFYEGRSPTRNFQSFVLGFDQMKDVGDESTEQHFREVTTDVPFVMILEHLDESLVVLKRTLCWSLADIFYDWTARNYRKFYYKSSSLSDLAMENHRKWSSIDYALYEHYNRTLWEEVAKGGEDFALELEHFRTMNSNVNEHCRIDPKGSRSFPATKWSMSWTVDAKFCKQLRQERFIWDWKLAMRQNEKLRRERLSP</sequence>
<accession>A0A9J7KPS0</accession>
<organism evidence="11 12">
    <name type="scientific">Branchiostoma floridae</name>
    <name type="common">Florida lancelet</name>
    <name type="synonym">Amphioxus</name>
    <dbReference type="NCBI Taxonomy" id="7739"/>
    <lineage>
        <taxon>Eukaryota</taxon>
        <taxon>Metazoa</taxon>
        <taxon>Chordata</taxon>
        <taxon>Cephalochordata</taxon>
        <taxon>Leptocardii</taxon>
        <taxon>Amphioxiformes</taxon>
        <taxon>Branchiostomatidae</taxon>
        <taxon>Branchiostoma</taxon>
    </lineage>
</organism>
<evidence type="ECO:0000313" key="12">
    <source>
        <dbReference type="RefSeq" id="XP_035667784.1"/>
    </source>
</evidence>
<evidence type="ECO:0000313" key="11">
    <source>
        <dbReference type="Proteomes" id="UP000001554"/>
    </source>
</evidence>
<dbReference type="PANTHER" id="PTHR14647">
    <property type="entry name" value="GALACTOSE-3-O-SULFOTRANSFERASE"/>
    <property type="match status" value="1"/>
</dbReference>
<feature type="transmembrane region" description="Helical" evidence="10">
    <location>
        <begin position="36"/>
        <end position="57"/>
    </location>
</feature>
<dbReference type="Gene3D" id="3.40.50.300">
    <property type="entry name" value="P-loop containing nucleotide triphosphate hydrolases"/>
    <property type="match status" value="1"/>
</dbReference>
<dbReference type="GO" id="GO:0009247">
    <property type="term" value="P:glycolipid biosynthetic process"/>
    <property type="evidence" value="ECO:0007669"/>
    <property type="project" value="InterPro"/>
</dbReference>
<dbReference type="InterPro" id="IPR027417">
    <property type="entry name" value="P-loop_NTPase"/>
</dbReference>
<dbReference type="SUPFAM" id="SSF52540">
    <property type="entry name" value="P-loop containing nucleoside triphosphate hydrolases"/>
    <property type="match status" value="1"/>
</dbReference>
<evidence type="ECO:0000256" key="1">
    <source>
        <dbReference type="ARBA" id="ARBA00004323"/>
    </source>
</evidence>
<keyword evidence="6 10" id="KW-1133">Transmembrane helix</keyword>
<keyword evidence="11" id="KW-1185">Reference proteome</keyword>
<reference evidence="12" key="2">
    <citation type="submission" date="2025-08" db="UniProtKB">
        <authorList>
            <consortium name="RefSeq"/>
        </authorList>
    </citation>
    <scope>IDENTIFICATION</scope>
    <source>
        <strain evidence="12">S238N-H82</strain>
        <tissue evidence="12">Testes</tissue>
    </source>
</reference>
<keyword evidence="9" id="KW-0325">Glycoprotein</keyword>
<evidence type="ECO:0000256" key="6">
    <source>
        <dbReference type="ARBA" id="ARBA00022989"/>
    </source>
</evidence>
<reference evidence="11" key="1">
    <citation type="journal article" date="2020" name="Nat. Ecol. Evol.">
        <title>Deeply conserved synteny resolves early events in vertebrate evolution.</title>
        <authorList>
            <person name="Simakov O."/>
            <person name="Marletaz F."/>
            <person name="Yue J.X."/>
            <person name="O'Connell B."/>
            <person name="Jenkins J."/>
            <person name="Brandt A."/>
            <person name="Calef R."/>
            <person name="Tung C.H."/>
            <person name="Huang T.K."/>
            <person name="Schmutz J."/>
            <person name="Satoh N."/>
            <person name="Yu J.K."/>
            <person name="Putnam N.H."/>
            <person name="Green R.E."/>
            <person name="Rokhsar D.S."/>
        </authorList>
    </citation>
    <scope>NUCLEOTIDE SEQUENCE [LARGE SCALE GENOMIC DNA]</scope>
    <source>
        <strain evidence="11">S238N-H82</strain>
    </source>
</reference>
<comment type="subcellular location">
    <subcellularLocation>
        <location evidence="1">Golgi apparatus membrane</location>
        <topology evidence="1">Single-pass type II membrane protein</topology>
    </subcellularLocation>
</comment>
<evidence type="ECO:0000256" key="3">
    <source>
        <dbReference type="ARBA" id="ARBA00022679"/>
    </source>
</evidence>
<keyword evidence="3" id="KW-0808">Transferase</keyword>
<dbReference type="GO" id="GO:0001733">
    <property type="term" value="F:galactosylceramide sulfotransferase activity"/>
    <property type="evidence" value="ECO:0007669"/>
    <property type="project" value="InterPro"/>
</dbReference>
<dbReference type="Proteomes" id="UP000001554">
    <property type="component" value="Chromosome 2"/>
</dbReference>
<dbReference type="GO" id="GO:0008146">
    <property type="term" value="F:sulfotransferase activity"/>
    <property type="evidence" value="ECO:0000318"/>
    <property type="project" value="GO_Central"/>
</dbReference>
<dbReference type="RefSeq" id="XP_035667784.1">
    <property type="nucleotide sequence ID" value="XM_035811891.1"/>
</dbReference>
<dbReference type="GO" id="GO:0000139">
    <property type="term" value="C:Golgi membrane"/>
    <property type="evidence" value="ECO:0007669"/>
    <property type="project" value="UniProtKB-SubCell"/>
</dbReference>
<proteinExistence type="inferred from homology"/>
<dbReference type="InterPro" id="IPR009729">
    <property type="entry name" value="Gal-3-0_sulfotransfrase"/>
</dbReference>
<keyword evidence="4 10" id="KW-0812">Transmembrane</keyword>
<gene>
    <name evidence="12" type="primary">LOC118410314</name>
</gene>
<evidence type="ECO:0000256" key="5">
    <source>
        <dbReference type="ARBA" id="ARBA00022968"/>
    </source>
</evidence>
<keyword evidence="8 10" id="KW-0472">Membrane</keyword>
<evidence type="ECO:0000256" key="4">
    <source>
        <dbReference type="ARBA" id="ARBA00022692"/>
    </source>
</evidence>
<dbReference type="KEGG" id="bfo:118410314"/>
<protein>
    <submittedName>
        <fullName evidence="12">Galactosylceramide sulfotransferase-like isoform X1</fullName>
    </submittedName>
</protein>
<comment type="similarity">
    <text evidence="2">Belongs to the galactose-3-O-sulfotransferase family.</text>
</comment>
<dbReference type="AlphaFoldDB" id="A0A9J7KPS0"/>
<dbReference type="OrthoDB" id="9982494at2759"/>
<evidence type="ECO:0000256" key="9">
    <source>
        <dbReference type="ARBA" id="ARBA00023180"/>
    </source>
</evidence>
<keyword evidence="7" id="KW-0333">Golgi apparatus</keyword>
<name>A0A9J7KPS0_BRAFL</name>
<keyword evidence="5" id="KW-0735">Signal-anchor</keyword>
<dbReference type="OMA" id="SHLAMEN"/>
<evidence type="ECO:0000256" key="8">
    <source>
        <dbReference type="ARBA" id="ARBA00023136"/>
    </source>
</evidence>
<dbReference type="PANTHER" id="PTHR14647:SF87">
    <property type="entry name" value="PUTATIVE-RELATED"/>
    <property type="match status" value="1"/>
</dbReference>
<evidence type="ECO:0000256" key="10">
    <source>
        <dbReference type="SAM" id="Phobius"/>
    </source>
</evidence>
<dbReference type="Pfam" id="PF06990">
    <property type="entry name" value="Gal-3-0_sulfotr"/>
    <property type="match status" value="1"/>
</dbReference>
<evidence type="ECO:0000256" key="7">
    <source>
        <dbReference type="ARBA" id="ARBA00023034"/>
    </source>
</evidence>